<feature type="region of interest" description="Disordered" evidence="1">
    <location>
        <begin position="1"/>
        <end position="74"/>
    </location>
</feature>
<dbReference type="AlphaFoldDB" id="A0A1Y1XVM6"/>
<evidence type="ECO:0000313" key="3">
    <source>
        <dbReference type="Proteomes" id="UP000193498"/>
    </source>
</evidence>
<name>A0A1Y1XVM6_9FUNG</name>
<sequence>MKNRRRVQSSPRYAPFLSLTRKGSPSSAPSLTHNIDPTSHPPTHHSCHTISPSGDSPINSLEAGPDMEIPTTPMDDCRLRIDNTYLLEQNRALSQELAQAKLTAHALRQIIVRKDSEVTKLRQENRRLILKQSSFGSELASELTLTRSTQPQSKFLKEEDVASKETTYS</sequence>
<dbReference type="OrthoDB" id="2422919at2759"/>
<evidence type="ECO:0000256" key="1">
    <source>
        <dbReference type="SAM" id="MobiDB-lite"/>
    </source>
</evidence>
<dbReference type="InParanoid" id="A0A1Y1XVM6"/>
<reference evidence="2 3" key="1">
    <citation type="submission" date="2016-07" db="EMBL/GenBank/DDBJ databases">
        <title>Pervasive Adenine N6-methylation of Active Genes in Fungi.</title>
        <authorList>
            <consortium name="DOE Joint Genome Institute"/>
            <person name="Mondo S.J."/>
            <person name="Dannebaum R.O."/>
            <person name="Kuo R.C."/>
            <person name="Labutti K."/>
            <person name="Haridas S."/>
            <person name="Kuo A."/>
            <person name="Salamov A."/>
            <person name="Ahrendt S.R."/>
            <person name="Lipzen A."/>
            <person name="Sullivan W."/>
            <person name="Andreopoulos W.B."/>
            <person name="Clum A."/>
            <person name="Lindquist E."/>
            <person name="Daum C."/>
            <person name="Ramamoorthy G.K."/>
            <person name="Gryganskyi A."/>
            <person name="Culley D."/>
            <person name="Magnuson J.K."/>
            <person name="James T.Y."/>
            <person name="O'Malley M.A."/>
            <person name="Stajich J.E."/>
            <person name="Spatafora J.W."/>
            <person name="Visel A."/>
            <person name="Grigoriev I.V."/>
        </authorList>
    </citation>
    <scope>NUCLEOTIDE SEQUENCE [LARGE SCALE GENOMIC DNA]</scope>
    <source>
        <strain evidence="2 3">CBS 931.73</strain>
    </source>
</reference>
<accession>A0A1Y1XVM6</accession>
<dbReference type="EMBL" id="MCFE01000426">
    <property type="protein sequence ID" value="ORX89725.1"/>
    <property type="molecule type" value="Genomic_DNA"/>
</dbReference>
<evidence type="ECO:0000313" key="2">
    <source>
        <dbReference type="EMBL" id="ORX89725.1"/>
    </source>
</evidence>
<keyword evidence="3" id="KW-1185">Reference proteome</keyword>
<feature type="region of interest" description="Disordered" evidence="1">
    <location>
        <begin position="140"/>
        <end position="169"/>
    </location>
</feature>
<protein>
    <submittedName>
        <fullName evidence="2">Uncharacterized protein</fullName>
    </submittedName>
</protein>
<gene>
    <name evidence="2" type="ORF">K493DRAFT_382237</name>
</gene>
<organism evidence="2 3">
    <name type="scientific">Basidiobolus meristosporus CBS 931.73</name>
    <dbReference type="NCBI Taxonomy" id="1314790"/>
    <lineage>
        <taxon>Eukaryota</taxon>
        <taxon>Fungi</taxon>
        <taxon>Fungi incertae sedis</taxon>
        <taxon>Zoopagomycota</taxon>
        <taxon>Entomophthoromycotina</taxon>
        <taxon>Basidiobolomycetes</taxon>
        <taxon>Basidiobolales</taxon>
        <taxon>Basidiobolaceae</taxon>
        <taxon>Basidiobolus</taxon>
    </lineage>
</organism>
<dbReference type="Proteomes" id="UP000193498">
    <property type="component" value="Unassembled WGS sequence"/>
</dbReference>
<feature type="compositionally biased region" description="Polar residues" evidence="1">
    <location>
        <begin position="143"/>
        <end position="153"/>
    </location>
</feature>
<comment type="caution">
    <text evidence="2">The sequence shown here is derived from an EMBL/GenBank/DDBJ whole genome shotgun (WGS) entry which is preliminary data.</text>
</comment>
<feature type="compositionally biased region" description="Polar residues" evidence="1">
    <location>
        <begin position="21"/>
        <end position="36"/>
    </location>
</feature>
<proteinExistence type="predicted"/>